<evidence type="ECO:0000313" key="4">
    <source>
        <dbReference type="Ensembl" id="ENSPNAP00000030519.2"/>
    </source>
</evidence>
<dbReference type="InterPro" id="IPR001507">
    <property type="entry name" value="ZP_dom"/>
</dbReference>
<reference evidence="4 5" key="1">
    <citation type="submission" date="2020-10" db="EMBL/GenBank/DDBJ databases">
        <title>Pygocentrus nattereri (red-bellied piranha) genome, fPygNat1, primary haplotype.</title>
        <authorList>
            <person name="Myers G."/>
            <person name="Meyer A."/>
            <person name="Karagic N."/>
            <person name="Pippel M."/>
            <person name="Winkler S."/>
            <person name="Tracey A."/>
            <person name="Wood J."/>
            <person name="Formenti G."/>
            <person name="Howe K."/>
            <person name="Fedrigo O."/>
            <person name="Jarvis E.D."/>
        </authorList>
    </citation>
    <scope>NUCLEOTIDE SEQUENCE [LARGE SCALE GENOMIC DNA]</scope>
</reference>
<organism evidence="4 5">
    <name type="scientific">Pygocentrus nattereri</name>
    <name type="common">Red-bellied piranha</name>
    <dbReference type="NCBI Taxonomy" id="42514"/>
    <lineage>
        <taxon>Eukaryota</taxon>
        <taxon>Metazoa</taxon>
        <taxon>Chordata</taxon>
        <taxon>Craniata</taxon>
        <taxon>Vertebrata</taxon>
        <taxon>Euteleostomi</taxon>
        <taxon>Actinopterygii</taxon>
        <taxon>Neopterygii</taxon>
        <taxon>Teleostei</taxon>
        <taxon>Ostariophysi</taxon>
        <taxon>Characiformes</taxon>
        <taxon>Characoidei</taxon>
        <taxon>Pygocentrus</taxon>
    </lineage>
</organism>
<dbReference type="InterPro" id="IPR055356">
    <property type="entry name" value="ZP-N"/>
</dbReference>
<evidence type="ECO:0000259" key="3">
    <source>
        <dbReference type="PROSITE" id="PS51034"/>
    </source>
</evidence>
<keyword evidence="1" id="KW-1015">Disulfide bond</keyword>
<keyword evidence="2" id="KW-0732">Signal</keyword>
<dbReference type="Ensembl" id="ENSPNAT00000018657.2">
    <property type="protein sequence ID" value="ENSPNAP00000030519.2"/>
    <property type="gene ID" value="ENSPNAG00000017302.2"/>
</dbReference>
<dbReference type="GO" id="GO:0035803">
    <property type="term" value="P:egg coat formation"/>
    <property type="evidence" value="ECO:0007669"/>
    <property type="project" value="TreeGrafter"/>
</dbReference>
<dbReference type="PROSITE" id="PS51034">
    <property type="entry name" value="ZP_2"/>
    <property type="match status" value="1"/>
</dbReference>
<dbReference type="Gene3D" id="2.60.40.3210">
    <property type="entry name" value="Zona pellucida, ZP-N domain"/>
    <property type="match status" value="1"/>
</dbReference>
<accession>A0A3B4E5K7</accession>
<dbReference type="Ensembl" id="ENSPNAT00000081793.1">
    <property type="protein sequence ID" value="ENSPNAP00000071915.1"/>
    <property type="gene ID" value="ENSPNAG00000037280.1"/>
</dbReference>
<dbReference type="InterPro" id="IPR042235">
    <property type="entry name" value="ZP-C_dom"/>
</dbReference>
<dbReference type="SMART" id="SM00241">
    <property type="entry name" value="ZP"/>
    <property type="match status" value="1"/>
</dbReference>
<dbReference type="GO" id="GO:0007339">
    <property type="term" value="P:binding of sperm to zona pellucida"/>
    <property type="evidence" value="ECO:0007669"/>
    <property type="project" value="TreeGrafter"/>
</dbReference>
<dbReference type="Ensembl" id="ENSPNAT00000069351.1">
    <property type="protein sequence ID" value="ENSPNAP00000073572.1"/>
    <property type="gene ID" value="ENSPNAG00000031627.1"/>
</dbReference>
<proteinExistence type="predicted"/>
<reference evidence="4" key="2">
    <citation type="submission" date="2025-05" db="UniProtKB">
        <authorList>
            <consortium name="Ensembl"/>
        </authorList>
    </citation>
    <scope>IDENTIFICATION</scope>
</reference>
<feature type="signal peptide" evidence="2">
    <location>
        <begin position="1"/>
        <end position="21"/>
    </location>
</feature>
<dbReference type="GeneTree" id="ENSGT01030000234567"/>
<dbReference type="OrthoDB" id="8961289at2759"/>
<dbReference type="OMA" id="VEQYLHC"/>
<dbReference type="Pfam" id="PF00100">
    <property type="entry name" value="Zona_pellucida"/>
    <property type="match status" value="1"/>
</dbReference>
<sequence>MINMLLKAALTLVILTRMVDLYPLEVSRGPASCPVLPLGLNLPESQRILPSDVNEDLFRPERNQRPVPDLLKSILLSPTSPPTVPSETSASRRVDMLCHLDRVYVRVLKSLFNNPNAWQYLKLGTCPVNQARDEHYYFLYYLNSCNVTRQENENEVIYSNTLSYEPASTELVVRELPFSLSLECHYNKYYRSYQFGYMPQMVPRTVFWRLDTGFSITPVDELWKPLASGSSYVIGQPVYFEAKAPWSPEGQRPYLNNCYISSAIGSTPKHTVLNNYGCMIESKKSAQTKFYASDEKNTLRFSVGAFVFKDMISEPAENKVMAIHCEMALGPEKPTPSLKSCWYNMDTKRWSELYGEDSVCACCDTSCPAPDPSGWSLSH</sequence>
<dbReference type="GO" id="GO:0032190">
    <property type="term" value="F:acrosin binding"/>
    <property type="evidence" value="ECO:0007669"/>
    <property type="project" value="TreeGrafter"/>
</dbReference>
<feature type="domain" description="ZP" evidence="3">
    <location>
        <begin position="97"/>
        <end position="348"/>
    </location>
</feature>
<dbReference type="Ensembl" id="ENSPNAT00000085491.1">
    <property type="protein sequence ID" value="ENSPNAP00000056482.1"/>
    <property type="gene ID" value="ENSPNAG00000032842.1"/>
</dbReference>
<dbReference type="AlphaFoldDB" id="A0A3B4E5K7"/>
<dbReference type="PANTHER" id="PTHR11576">
    <property type="entry name" value="ZONA PELLUCIDA SPERM-BINDING PROTEIN 3"/>
    <property type="match status" value="1"/>
</dbReference>
<evidence type="ECO:0000256" key="1">
    <source>
        <dbReference type="ARBA" id="ARBA00023157"/>
    </source>
</evidence>
<evidence type="ECO:0000313" key="5">
    <source>
        <dbReference type="Proteomes" id="UP001501920"/>
    </source>
</evidence>
<dbReference type="GO" id="GO:0031012">
    <property type="term" value="C:extracellular matrix"/>
    <property type="evidence" value="ECO:0007669"/>
    <property type="project" value="TreeGrafter"/>
</dbReference>
<dbReference type="FunFam" id="2.60.40.4100:FF:000002">
    <property type="entry name" value="Zona pellucida sperm-binding protein 3"/>
    <property type="match status" value="1"/>
</dbReference>
<keyword evidence="5" id="KW-1185">Reference proteome</keyword>
<name>A0A3B4E5K7_PYGNA</name>
<dbReference type="Proteomes" id="UP001501920">
    <property type="component" value="Chromosome 12"/>
</dbReference>
<dbReference type="PANTHER" id="PTHR11576:SF26">
    <property type="entry name" value="ZONA PELLUCIDA GLYCOPROTEIN 3D TANDEM DUPLICATE 2"/>
    <property type="match status" value="1"/>
</dbReference>
<dbReference type="Pfam" id="PF23344">
    <property type="entry name" value="ZP-N"/>
    <property type="match status" value="1"/>
</dbReference>
<dbReference type="GO" id="GO:2000344">
    <property type="term" value="P:positive regulation of acrosome reaction"/>
    <property type="evidence" value="ECO:0007669"/>
    <property type="project" value="TreeGrafter"/>
</dbReference>
<dbReference type="Gene3D" id="2.60.40.4100">
    <property type="entry name" value="Zona pellucida, ZP-C domain"/>
    <property type="match status" value="1"/>
</dbReference>
<dbReference type="InterPro" id="IPR055355">
    <property type="entry name" value="ZP-C"/>
</dbReference>
<feature type="chain" id="PRO_5044589731" description="ZP domain-containing protein" evidence="2">
    <location>
        <begin position="22"/>
        <end position="379"/>
    </location>
</feature>
<evidence type="ECO:0000256" key="2">
    <source>
        <dbReference type="SAM" id="SignalP"/>
    </source>
</evidence>
<protein>
    <recommendedName>
        <fullName evidence="3">ZP domain-containing protein</fullName>
    </recommendedName>
</protein>